<dbReference type="SMART" id="SM01236">
    <property type="entry name" value="Haem_oxygenase_2"/>
    <property type="match status" value="1"/>
</dbReference>
<gene>
    <name evidence="1" type="ORF">ACFQMG_32105</name>
</gene>
<dbReference type="Gene3D" id="1.20.910.10">
    <property type="entry name" value="Heme oxygenase-like"/>
    <property type="match status" value="1"/>
</dbReference>
<protein>
    <submittedName>
        <fullName evidence="1">Iron-containing redox enzyme family protein</fullName>
        <ecNumber evidence="1">1.-.-.-</ecNumber>
    </submittedName>
</protein>
<proteinExistence type="predicted"/>
<sequence length="333" mass="36016">MTAEGREPVLPPPRGPLTAYVAGLLAGPPTSRAPAYEGPVDAPWDDDHQLALYVCYELRYRGFAGVAAAWEWDPPLLAFQRRLEDAFLAALRAEVAPVPPLAGQLSALLVEPVHGNGPSHFLRDEGERWQAREYLVHRSLYHLKEADPQAWVIPRLHGAAQAALVAVEHDEYGAGRAERAHSRLFAEMMADFGLDTGYGYYLDAVPAPALAVVNMMTLFGLHRSLRGASVGQFAAVEVTSSPGSARLAEAFGRLGAGPAGTRFYREHIEADAVHEQLVRRGVIAALIADEPELEADIAFGVATTALLETRLADHLLGAWRRGASSLRRPLADG</sequence>
<comment type="caution">
    <text evidence="1">The sequence shown here is derived from an EMBL/GenBank/DDBJ whole genome shotgun (WGS) entry which is preliminary data.</text>
</comment>
<name>A0ABW2G3W2_9ACTN</name>
<dbReference type="SUPFAM" id="SSF48613">
    <property type="entry name" value="Heme oxygenase-like"/>
    <property type="match status" value="1"/>
</dbReference>
<accession>A0ABW2G3W2</accession>
<keyword evidence="2" id="KW-1185">Reference proteome</keyword>
<dbReference type="Proteomes" id="UP001596435">
    <property type="component" value="Unassembled WGS sequence"/>
</dbReference>
<reference evidence="2" key="1">
    <citation type="journal article" date="2019" name="Int. J. Syst. Evol. Microbiol.">
        <title>The Global Catalogue of Microorganisms (GCM) 10K type strain sequencing project: providing services to taxonomists for standard genome sequencing and annotation.</title>
        <authorList>
            <consortium name="The Broad Institute Genomics Platform"/>
            <consortium name="The Broad Institute Genome Sequencing Center for Infectious Disease"/>
            <person name="Wu L."/>
            <person name="Ma J."/>
        </authorList>
    </citation>
    <scope>NUCLEOTIDE SEQUENCE [LARGE SCALE GENOMIC DNA]</scope>
    <source>
        <strain evidence="2">CGMCC 1.12859</strain>
    </source>
</reference>
<dbReference type="RefSeq" id="WP_345709513.1">
    <property type="nucleotide sequence ID" value="NZ_BAABKV010000001.1"/>
</dbReference>
<dbReference type="Pfam" id="PF14518">
    <property type="entry name" value="Haem_oxygenas_2"/>
    <property type="match status" value="1"/>
</dbReference>
<evidence type="ECO:0000313" key="2">
    <source>
        <dbReference type="Proteomes" id="UP001596435"/>
    </source>
</evidence>
<dbReference type="GO" id="GO:0016491">
    <property type="term" value="F:oxidoreductase activity"/>
    <property type="evidence" value="ECO:0007669"/>
    <property type="project" value="UniProtKB-KW"/>
</dbReference>
<keyword evidence="1" id="KW-0560">Oxidoreductase</keyword>
<dbReference type="InterPro" id="IPR016084">
    <property type="entry name" value="Haem_Oase-like_multi-hlx"/>
</dbReference>
<evidence type="ECO:0000313" key="1">
    <source>
        <dbReference type="EMBL" id="MFC7184204.1"/>
    </source>
</evidence>
<dbReference type="EC" id="1.-.-.-" evidence="1"/>
<dbReference type="EMBL" id="JBHTAJ010000092">
    <property type="protein sequence ID" value="MFC7184204.1"/>
    <property type="molecule type" value="Genomic_DNA"/>
</dbReference>
<organism evidence="1 2">
    <name type="scientific">Kitasatospora paranensis</name>
    <dbReference type="NCBI Taxonomy" id="258053"/>
    <lineage>
        <taxon>Bacteria</taxon>
        <taxon>Bacillati</taxon>
        <taxon>Actinomycetota</taxon>
        <taxon>Actinomycetes</taxon>
        <taxon>Kitasatosporales</taxon>
        <taxon>Streptomycetaceae</taxon>
        <taxon>Kitasatospora</taxon>
    </lineage>
</organism>